<dbReference type="FunFam" id="3.30.70.270:FF:000001">
    <property type="entry name" value="Diguanylate cyclase domain protein"/>
    <property type="match status" value="1"/>
</dbReference>
<dbReference type="Pfam" id="PF01590">
    <property type="entry name" value="GAF"/>
    <property type="match status" value="1"/>
</dbReference>
<proteinExistence type="predicted"/>
<comment type="caution">
    <text evidence="4">The sequence shown here is derived from an EMBL/GenBank/DDBJ whole genome shotgun (WGS) entry which is preliminary data.</text>
</comment>
<evidence type="ECO:0000256" key="2">
    <source>
        <dbReference type="ARBA" id="ARBA00034247"/>
    </source>
</evidence>
<dbReference type="Pfam" id="PF00990">
    <property type="entry name" value="GGDEF"/>
    <property type="match status" value="1"/>
</dbReference>
<organism evidence="4 5">
    <name type="scientific">Devosia aurantiaca</name>
    <dbReference type="NCBI Taxonomy" id="2714858"/>
    <lineage>
        <taxon>Bacteria</taxon>
        <taxon>Pseudomonadati</taxon>
        <taxon>Pseudomonadota</taxon>
        <taxon>Alphaproteobacteria</taxon>
        <taxon>Hyphomicrobiales</taxon>
        <taxon>Devosiaceae</taxon>
        <taxon>Devosia</taxon>
    </lineage>
</organism>
<dbReference type="InterPro" id="IPR029016">
    <property type="entry name" value="GAF-like_dom_sf"/>
</dbReference>
<dbReference type="EC" id="2.7.7.65" evidence="1"/>
<dbReference type="EMBL" id="JAALFG010000001">
    <property type="protein sequence ID" value="NGP16797.1"/>
    <property type="molecule type" value="Genomic_DNA"/>
</dbReference>
<dbReference type="InterPro" id="IPR000160">
    <property type="entry name" value="GGDEF_dom"/>
</dbReference>
<dbReference type="NCBIfam" id="TIGR00254">
    <property type="entry name" value="GGDEF"/>
    <property type="match status" value="1"/>
</dbReference>
<dbReference type="PANTHER" id="PTHR45138">
    <property type="entry name" value="REGULATORY COMPONENTS OF SENSORY TRANSDUCTION SYSTEM"/>
    <property type="match status" value="1"/>
</dbReference>
<evidence type="ECO:0000256" key="1">
    <source>
        <dbReference type="ARBA" id="ARBA00012528"/>
    </source>
</evidence>
<keyword evidence="5" id="KW-1185">Reference proteome</keyword>
<dbReference type="Gene3D" id="3.30.70.270">
    <property type="match status" value="1"/>
</dbReference>
<sequence length="418" mass="45608">MSAVLEKPSPVSPIADEARLEAVARYDVLDTPREPAFDRVASLIRLIFGVETSVVSLIDGHRQWFKAAEGNKVDELPINDTFCRHALIASAPLIVPDATKDDRFRNNPLVTGEVGVRFYAGVPITTNDGFNIGTVCAIDSRPREFTEREEKILYELAQIVTNELELRRLATTDGLTGISTRRAFKEDAQKFVALARRHRSQLSVIAFDIDHFKKVNDTYGHAAGDVVLKAVAETIGGVLRQSDVLGRLGGEEFAVILPDADAASAMAVAEKLRHSLLALRFPGSKPPMTISASFGVATLDPGADDLDALLVKADEALYEAKGAGRNVSMLWRGATTATTRQIERRRVLKAGRLVFYDKKSVIDCTVRALWDGGAEVQVFNSADIPDAVTLEIRSSGFKWDATVVTRRPTSLELSFSAA</sequence>
<dbReference type="SUPFAM" id="SSF55781">
    <property type="entry name" value="GAF domain-like"/>
    <property type="match status" value="1"/>
</dbReference>
<dbReference type="GO" id="GO:0052621">
    <property type="term" value="F:diguanylate cyclase activity"/>
    <property type="evidence" value="ECO:0007669"/>
    <property type="project" value="UniProtKB-EC"/>
</dbReference>
<reference evidence="4 5" key="2">
    <citation type="submission" date="2020-03" db="EMBL/GenBank/DDBJ databases">
        <title>Devosia chinhatensis sp. nov., isolated from a hexachlorocyclohexane (HCH) dump site in India.</title>
        <authorList>
            <person name="Kumar M."/>
            <person name="Lal R."/>
        </authorList>
    </citation>
    <scope>NUCLEOTIDE SEQUENCE [LARGE SCALE GENOMIC DNA]</scope>
    <source>
        <strain evidence="4 5">H239</strain>
    </source>
</reference>
<dbReference type="SUPFAM" id="SSF55073">
    <property type="entry name" value="Nucleotide cyclase"/>
    <property type="match status" value="1"/>
</dbReference>
<protein>
    <recommendedName>
        <fullName evidence="1">diguanylate cyclase</fullName>
        <ecNumber evidence="1">2.7.7.65</ecNumber>
    </recommendedName>
</protein>
<feature type="domain" description="GGDEF" evidence="3">
    <location>
        <begin position="200"/>
        <end position="333"/>
    </location>
</feature>
<gene>
    <name evidence="4" type="ORF">G5575_03035</name>
</gene>
<dbReference type="InterPro" id="IPR043128">
    <property type="entry name" value="Rev_trsase/Diguanyl_cyclase"/>
</dbReference>
<evidence type="ECO:0000313" key="4">
    <source>
        <dbReference type="EMBL" id="NGP16797.1"/>
    </source>
</evidence>
<dbReference type="Gene3D" id="3.30.450.40">
    <property type="match status" value="1"/>
</dbReference>
<dbReference type="RefSeq" id="WP_164533032.1">
    <property type="nucleotide sequence ID" value="NZ_JAALFG010000001.1"/>
</dbReference>
<dbReference type="InterPro" id="IPR003018">
    <property type="entry name" value="GAF"/>
</dbReference>
<dbReference type="AlphaFoldDB" id="A0A6M1SAH3"/>
<comment type="catalytic activity">
    <reaction evidence="2">
        <text>2 GTP = 3',3'-c-di-GMP + 2 diphosphate</text>
        <dbReference type="Rhea" id="RHEA:24898"/>
        <dbReference type="ChEBI" id="CHEBI:33019"/>
        <dbReference type="ChEBI" id="CHEBI:37565"/>
        <dbReference type="ChEBI" id="CHEBI:58805"/>
        <dbReference type="EC" id="2.7.7.65"/>
    </reaction>
</comment>
<dbReference type="InterPro" id="IPR029787">
    <property type="entry name" value="Nucleotide_cyclase"/>
</dbReference>
<accession>A0A6M1SAH3</accession>
<dbReference type="InterPro" id="IPR050469">
    <property type="entry name" value="Diguanylate_Cyclase"/>
</dbReference>
<dbReference type="SMART" id="SM00065">
    <property type="entry name" value="GAF"/>
    <property type="match status" value="1"/>
</dbReference>
<reference evidence="4 5" key="1">
    <citation type="submission" date="2020-02" db="EMBL/GenBank/DDBJ databases">
        <authorList>
            <person name="Khan S.A."/>
            <person name="Jeon C.O."/>
            <person name="Chun B.H."/>
        </authorList>
    </citation>
    <scope>NUCLEOTIDE SEQUENCE [LARGE SCALE GENOMIC DNA]</scope>
    <source>
        <strain evidence="4 5">H239</strain>
    </source>
</reference>
<name>A0A6M1SAH3_9HYPH</name>
<dbReference type="PANTHER" id="PTHR45138:SF9">
    <property type="entry name" value="DIGUANYLATE CYCLASE DGCM-RELATED"/>
    <property type="match status" value="1"/>
</dbReference>
<dbReference type="Proteomes" id="UP000474802">
    <property type="component" value="Unassembled WGS sequence"/>
</dbReference>
<dbReference type="CDD" id="cd01949">
    <property type="entry name" value="GGDEF"/>
    <property type="match status" value="1"/>
</dbReference>
<dbReference type="SMART" id="SM00267">
    <property type="entry name" value="GGDEF"/>
    <property type="match status" value="1"/>
</dbReference>
<dbReference type="PROSITE" id="PS50887">
    <property type="entry name" value="GGDEF"/>
    <property type="match status" value="1"/>
</dbReference>
<evidence type="ECO:0000313" key="5">
    <source>
        <dbReference type="Proteomes" id="UP000474802"/>
    </source>
</evidence>
<evidence type="ECO:0000259" key="3">
    <source>
        <dbReference type="PROSITE" id="PS50887"/>
    </source>
</evidence>